<dbReference type="InterPro" id="IPR011126">
    <property type="entry name" value="Hpr_kin/Pase_Hpr_N"/>
</dbReference>
<keyword evidence="8 14" id="KW-0418">Kinase</keyword>
<keyword evidence="6 14" id="KW-0479">Metal-binding</keyword>
<dbReference type="EC" id="2.7.4.-" evidence="14"/>
<evidence type="ECO:0000259" key="15">
    <source>
        <dbReference type="Pfam" id="PF02603"/>
    </source>
</evidence>
<dbReference type="AlphaFoldDB" id="E7G744"/>
<dbReference type="EMBL" id="ADKX01000008">
    <property type="protein sequence ID" value="EFW06122.1"/>
    <property type="molecule type" value="Genomic_DNA"/>
</dbReference>
<keyword evidence="11 14" id="KW-0511">Multifunctional enzyme</keyword>
<evidence type="ECO:0000256" key="12">
    <source>
        <dbReference type="ARBA" id="ARBA00023277"/>
    </source>
</evidence>
<feature type="domain" description="HPr kinase/phosphorylase C-terminal" evidence="16">
    <location>
        <begin position="132"/>
        <end position="301"/>
    </location>
</feature>
<comment type="domain">
    <text evidence="14">The Walker A ATP-binding motif also binds Pi and PPi.</text>
</comment>
<name>E7G744_9FIRM</name>
<dbReference type="HAMAP" id="MF_01249">
    <property type="entry name" value="HPr_kinase"/>
    <property type="match status" value="1"/>
</dbReference>
<feature type="binding site" evidence="14">
    <location>
        <position position="162"/>
    </location>
    <ligand>
        <name>Mg(2+)</name>
        <dbReference type="ChEBI" id="CHEBI:18420"/>
    </ligand>
</feature>
<proteinExistence type="inferred from homology"/>
<feature type="region of interest" description="Important for the catalytic mechanism of both phosphorylation and dephosphorylation" evidence="14">
    <location>
        <begin position="202"/>
        <end position="211"/>
    </location>
</feature>
<evidence type="ECO:0000256" key="6">
    <source>
        <dbReference type="ARBA" id="ARBA00022723"/>
    </source>
</evidence>
<keyword evidence="12 14" id="KW-0119">Carbohydrate metabolism</keyword>
<evidence type="ECO:0000256" key="4">
    <source>
        <dbReference type="ARBA" id="ARBA00022527"/>
    </source>
</evidence>
<keyword evidence="9 14" id="KW-0067">ATP-binding</keyword>
<dbReference type="GeneID" id="78229011"/>
<evidence type="ECO:0000256" key="7">
    <source>
        <dbReference type="ARBA" id="ARBA00022741"/>
    </source>
</evidence>
<comment type="similarity">
    <text evidence="3 14">Belongs to the HPrK/P family.</text>
</comment>
<dbReference type="Gene3D" id="3.40.1390.20">
    <property type="entry name" value="HprK N-terminal domain-like"/>
    <property type="match status" value="1"/>
</dbReference>
<evidence type="ECO:0000256" key="5">
    <source>
        <dbReference type="ARBA" id="ARBA00022679"/>
    </source>
</evidence>
<dbReference type="InterPro" id="IPR011104">
    <property type="entry name" value="Hpr_kin/Pase_C"/>
</dbReference>
<feature type="region of interest" description="Important for the catalytic mechanism of dephosphorylation" evidence="14">
    <location>
        <begin position="267"/>
        <end position="272"/>
    </location>
</feature>
<dbReference type="CDD" id="cd01918">
    <property type="entry name" value="HprK_C"/>
    <property type="match status" value="1"/>
</dbReference>
<dbReference type="Pfam" id="PF02603">
    <property type="entry name" value="Hpr_kinase_N"/>
    <property type="match status" value="1"/>
</dbReference>
<dbReference type="InterPro" id="IPR027417">
    <property type="entry name" value="P-loop_NTPase"/>
</dbReference>
<evidence type="ECO:0000256" key="10">
    <source>
        <dbReference type="ARBA" id="ARBA00022842"/>
    </source>
</evidence>
<dbReference type="FunFam" id="3.40.50.300:FF:000174">
    <property type="entry name" value="HPr kinase/phosphorylase"/>
    <property type="match status" value="1"/>
</dbReference>
<dbReference type="Gene3D" id="3.40.50.300">
    <property type="entry name" value="P-loop containing nucleotide triphosphate hydrolases"/>
    <property type="match status" value="1"/>
</dbReference>
<dbReference type="GO" id="GO:0005524">
    <property type="term" value="F:ATP binding"/>
    <property type="evidence" value="ECO:0007669"/>
    <property type="project" value="UniProtKB-UniRule"/>
</dbReference>
<dbReference type="GO" id="GO:0004712">
    <property type="term" value="F:protein serine/threonine/tyrosine kinase activity"/>
    <property type="evidence" value="ECO:0007669"/>
    <property type="project" value="UniProtKB-UniRule"/>
</dbReference>
<dbReference type="HOGENOM" id="CLU_052030_0_1_9"/>
<evidence type="ECO:0000256" key="1">
    <source>
        <dbReference type="ARBA" id="ARBA00001120"/>
    </source>
</evidence>
<protein>
    <recommendedName>
        <fullName evidence="14">HPr kinase/phosphorylase</fullName>
        <shortName evidence="14">HPrK/P</shortName>
        <ecNumber evidence="14">2.7.11.-</ecNumber>
        <ecNumber evidence="14">2.7.4.-</ecNumber>
    </recommendedName>
    <alternativeName>
        <fullName evidence="14">HPr(Ser) kinase/phosphorylase</fullName>
    </alternativeName>
</protein>
<feature type="binding site" evidence="14">
    <location>
        <position position="203"/>
    </location>
    <ligand>
        <name>Mg(2+)</name>
        <dbReference type="ChEBI" id="CHEBI:18420"/>
    </ligand>
</feature>
<comment type="catalytic activity">
    <reaction evidence="1 14">
        <text>[HPr protein]-L-serine + ATP = [HPr protein]-O-phospho-L-serine + ADP + H(+)</text>
        <dbReference type="Rhea" id="RHEA:46600"/>
        <dbReference type="Rhea" id="RHEA-COMP:11602"/>
        <dbReference type="Rhea" id="RHEA-COMP:11603"/>
        <dbReference type="ChEBI" id="CHEBI:15378"/>
        <dbReference type="ChEBI" id="CHEBI:29999"/>
        <dbReference type="ChEBI" id="CHEBI:30616"/>
        <dbReference type="ChEBI" id="CHEBI:83421"/>
        <dbReference type="ChEBI" id="CHEBI:456216"/>
    </reaction>
</comment>
<sequence length="310" mass="34526">MSKSVKLKELIKSMSFKQVSGDEESLEREIFVAEINRPGFELAGFFKHTDFRRIILFGEKEIAFVREMSKESQLACFSKLANDETPCIIIAKGYECPEILKNIAVKRNFPIFETMQATGRVSIDLTGTLDEALAPETLIHGVFLNIYGKGVVIRGDSGIGKSEIALELIKRGHLLIADDAIELYHIGQNIVGRAPEVLRNLLEIRGIGVIDVSKMFGVASILPKDNVDLIIQLDRWLPSREYTRIGVEEDDVTEEILSIQIPKIVVPVTGGRSMSAIIEAAVMNMQLKDSGFDSSKEFVNRILDNIKSKS</sequence>
<dbReference type="PANTHER" id="PTHR30305:SF1">
    <property type="entry name" value="HPR KINASE_PHOSPHORYLASE"/>
    <property type="match status" value="1"/>
</dbReference>
<comment type="cofactor">
    <cofactor evidence="2 14">
        <name>Mg(2+)</name>
        <dbReference type="ChEBI" id="CHEBI:18420"/>
    </cofactor>
</comment>
<organism evidence="17 18">
    <name type="scientific">Coprobacillus cateniformis</name>
    <dbReference type="NCBI Taxonomy" id="100884"/>
    <lineage>
        <taxon>Bacteria</taxon>
        <taxon>Bacillati</taxon>
        <taxon>Bacillota</taxon>
        <taxon>Erysipelotrichia</taxon>
        <taxon>Erysipelotrichales</taxon>
        <taxon>Coprobacillaceae</taxon>
        <taxon>Coprobacillus</taxon>
    </lineage>
</organism>
<accession>E7G744</accession>
<comment type="catalytic activity">
    <reaction evidence="13 14">
        <text>[HPr protein]-O-phospho-L-serine + phosphate + H(+) = [HPr protein]-L-serine + diphosphate</text>
        <dbReference type="Rhea" id="RHEA:46604"/>
        <dbReference type="Rhea" id="RHEA-COMP:11602"/>
        <dbReference type="Rhea" id="RHEA-COMP:11603"/>
        <dbReference type="ChEBI" id="CHEBI:15378"/>
        <dbReference type="ChEBI" id="CHEBI:29999"/>
        <dbReference type="ChEBI" id="CHEBI:33019"/>
        <dbReference type="ChEBI" id="CHEBI:43474"/>
        <dbReference type="ChEBI" id="CHEBI:83421"/>
    </reaction>
</comment>
<dbReference type="Proteomes" id="UP000003157">
    <property type="component" value="Unassembled WGS sequence"/>
</dbReference>
<evidence type="ECO:0000256" key="2">
    <source>
        <dbReference type="ARBA" id="ARBA00001946"/>
    </source>
</evidence>
<dbReference type="OrthoDB" id="9778803at2"/>
<feature type="domain" description="HPr(Ser) kinase/phosphorylase N-terminal" evidence="15">
    <location>
        <begin position="5"/>
        <end position="127"/>
    </location>
</feature>
<comment type="caution">
    <text evidence="14">Lacks conserved residue(s) required for the propagation of feature annotation.</text>
</comment>
<dbReference type="PANTHER" id="PTHR30305">
    <property type="entry name" value="PROTEIN YJDM-RELATED"/>
    <property type="match status" value="1"/>
</dbReference>
<evidence type="ECO:0000256" key="11">
    <source>
        <dbReference type="ARBA" id="ARBA00023268"/>
    </source>
</evidence>
<gene>
    <name evidence="14" type="primary">hprK</name>
    <name evidence="17" type="ORF">HMPREF9488_00582</name>
</gene>
<dbReference type="NCBIfam" id="TIGR00679">
    <property type="entry name" value="hpr-ser"/>
    <property type="match status" value="1"/>
</dbReference>
<evidence type="ECO:0000313" key="17">
    <source>
        <dbReference type="EMBL" id="EFW06122.1"/>
    </source>
</evidence>
<feature type="active site" description="Proton acceptor; for phosphorylation activity. Proton donor; for dephosphorylation activity" evidence="14">
    <location>
        <position position="179"/>
    </location>
</feature>
<feature type="binding site" evidence="14">
    <location>
        <begin position="155"/>
        <end position="162"/>
    </location>
    <ligand>
        <name>ATP</name>
        <dbReference type="ChEBI" id="CHEBI:30616"/>
    </ligand>
</feature>
<comment type="function">
    <text evidence="14">Catalyzes the ATP- as well as the pyrophosphate-dependent phosphorylation of a specific serine residue in HPr, a phosphocarrier protein of the phosphoenolpyruvate-dependent sugar phosphotransferase system (PTS). HprK/P also catalyzes the pyrophosphate-producing, inorganic phosphate-dependent dephosphorylation (phosphorolysis) of seryl-phosphorylated HPr (P-Ser-HPr). The two antagonistic activities of HprK/P are regulated by several intracellular metabolites, which change their concentration in response to the absence or presence of rapidly metabolisable carbon sources (glucose, fructose, etc.) in the growth medium. Therefore, by controlling the phosphorylation state of HPr, HPrK/P is a sensor enzyme that plays a major role in the regulation of carbon metabolism and sugar transport: it mediates carbon catabolite repression (CCR), and regulates PTS-catalyzed carbohydrate uptake and inducer exclusion.</text>
</comment>
<comment type="miscellaneous">
    <text evidence="14">Both phosphorylation and phosphorolysis are carried out by the same active site and suggest a common mechanism for both reactions.</text>
</comment>
<evidence type="ECO:0000313" key="18">
    <source>
        <dbReference type="Proteomes" id="UP000003157"/>
    </source>
</evidence>
<dbReference type="SUPFAM" id="SSF53795">
    <property type="entry name" value="PEP carboxykinase-like"/>
    <property type="match status" value="1"/>
</dbReference>
<dbReference type="GO" id="GO:0000155">
    <property type="term" value="F:phosphorelay sensor kinase activity"/>
    <property type="evidence" value="ECO:0007669"/>
    <property type="project" value="InterPro"/>
</dbReference>
<dbReference type="Pfam" id="PF07475">
    <property type="entry name" value="Hpr_kinase_C"/>
    <property type="match status" value="1"/>
</dbReference>
<dbReference type="RefSeq" id="WP_008787698.1">
    <property type="nucleotide sequence ID" value="NZ_AKCB01000001.1"/>
</dbReference>
<dbReference type="EC" id="2.7.11.-" evidence="14"/>
<dbReference type="GO" id="GO:0004674">
    <property type="term" value="F:protein serine/threonine kinase activity"/>
    <property type="evidence" value="ECO:0007669"/>
    <property type="project" value="UniProtKB-KW"/>
</dbReference>
<keyword evidence="4 14" id="KW-0723">Serine/threonine-protein kinase</keyword>
<dbReference type="GO" id="GO:0006109">
    <property type="term" value="P:regulation of carbohydrate metabolic process"/>
    <property type="evidence" value="ECO:0007669"/>
    <property type="project" value="UniProtKB-UniRule"/>
</dbReference>
<evidence type="ECO:0000256" key="13">
    <source>
        <dbReference type="ARBA" id="ARBA00047657"/>
    </source>
</evidence>
<keyword evidence="7 14" id="KW-0547">Nucleotide-binding</keyword>
<evidence type="ECO:0000256" key="3">
    <source>
        <dbReference type="ARBA" id="ARBA00006883"/>
    </source>
</evidence>
<feature type="active site" evidence="14">
    <location>
        <position position="140"/>
    </location>
</feature>
<keyword evidence="18" id="KW-1185">Reference proteome</keyword>
<comment type="subunit">
    <text evidence="14">Homohexamer.</text>
</comment>
<keyword evidence="10 14" id="KW-0460">Magnesium</keyword>
<feature type="active site" evidence="14">
    <location>
        <position position="161"/>
    </location>
</feature>
<dbReference type="eggNOG" id="COG1493">
    <property type="taxonomic scope" value="Bacteria"/>
</dbReference>
<dbReference type="STRING" id="100884.GCA_000269565_01130"/>
<reference evidence="17 18" key="1">
    <citation type="submission" date="2010-12" db="EMBL/GenBank/DDBJ databases">
        <title>The Genome Sequence of Coprobacillus sp. strain 29_1.</title>
        <authorList>
            <consortium name="The Broad Institute Genome Sequencing Platform"/>
            <person name="Earl A."/>
            <person name="Ward D."/>
            <person name="Feldgarden M."/>
            <person name="Gevers D."/>
            <person name="Daigneault M."/>
            <person name="Sibley C.D."/>
            <person name="White A."/>
            <person name="Strauss J."/>
            <person name="Allen-Vercoe E."/>
            <person name="Young S.K."/>
            <person name="Zeng Q."/>
            <person name="Gargeya S."/>
            <person name="Fitzgerald M."/>
            <person name="Haas B."/>
            <person name="Abouelleil A."/>
            <person name="Alvarado L."/>
            <person name="Arachchi H.M."/>
            <person name="Berlin A."/>
            <person name="Brown A."/>
            <person name="Chapman S.B."/>
            <person name="Chen Z."/>
            <person name="Dunbar C."/>
            <person name="Freedman E."/>
            <person name="Gearin G."/>
            <person name="Gellesch M."/>
            <person name="Goldberg J."/>
            <person name="Griggs A."/>
            <person name="Gujja S."/>
            <person name="Heilman E."/>
            <person name="Heiman D."/>
            <person name="Howarth C."/>
            <person name="Larson L."/>
            <person name="Lui A."/>
            <person name="MacDonald P.J.P."/>
            <person name="Mehta T."/>
            <person name="Montmayeur A."/>
            <person name="Murphy C."/>
            <person name="Neiman D."/>
            <person name="Pearson M."/>
            <person name="Priest M."/>
            <person name="Roberts A."/>
            <person name="Saif S."/>
            <person name="Shea T."/>
            <person name="Shenoy N."/>
            <person name="Sisk P."/>
            <person name="Stolte C."/>
            <person name="Sykes S."/>
            <person name="White J."/>
            <person name="Yandava C."/>
            <person name="Nusbaum C."/>
            <person name="Birren B."/>
        </authorList>
    </citation>
    <scope>NUCLEOTIDE SEQUENCE [LARGE SCALE GENOMIC DNA]</scope>
    <source>
        <strain evidence="17 18">29_1</strain>
    </source>
</reference>
<dbReference type="GO" id="GO:0000287">
    <property type="term" value="F:magnesium ion binding"/>
    <property type="evidence" value="ECO:0007669"/>
    <property type="project" value="UniProtKB-UniRule"/>
</dbReference>
<dbReference type="InterPro" id="IPR003755">
    <property type="entry name" value="HPr(Ser)_kin/Pase"/>
</dbReference>
<dbReference type="SUPFAM" id="SSF75138">
    <property type="entry name" value="HprK N-terminal domain-like"/>
    <property type="match status" value="1"/>
</dbReference>
<comment type="caution">
    <text evidence="17">The sequence shown here is derived from an EMBL/GenBank/DDBJ whole genome shotgun (WGS) entry which is preliminary data.</text>
</comment>
<evidence type="ECO:0000256" key="14">
    <source>
        <dbReference type="HAMAP-Rule" id="MF_01249"/>
    </source>
</evidence>
<evidence type="ECO:0000256" key="8">
    <source>
        <dbReference type="ARBA" id="ARBA00022777"/>
    </source>
</evidence>
<evidence type="ECO:0000259" key="16">
    <source>
        <dbReference type="Pfam" id="PF07475"/>
    </source>
</evidence>
<dbReference type="InterPro" id="IPR028979">
    <property type="entry name" value="Ser_kin/Pase_Hpr-like_N_sf"/>
</dbReference>
<keyword evidence="5 14" id="KW-0808">Transferase</keyword>
<evidence type="ECO:0000256" key="9">
    <source>
        <dbReference type="ARBA" id="ARBA00022840"/>
    </source>
</evidence>